<feature type="domain" description="Peptidoglycan binding-like" evidence="2">
    <location>
        <begin position="259"/>
        <end position="281"/>
    </location>
</feature>
<dbReference type="EMBL" id="JAVIKH010000014">
    <property type="protein sequence ID" value="MDX8336804.1"/>
    <property type="molecule type" value="Genomic_DNA"/>
</dbReference>
<gene>
    <name evidence="3" type="ORF">RFV38_09915</name>
</gene>
<sequence>MSFFKILEEIGNSISEKSKPEIQNELDDNIKNNEKQEKILEKELSNLNLKYHEVVNEFVQLKKSINDINKENNQLKKELDNFKNYDESIKNILEDNKILNLKNNDFQCEITKTRIEYLKLKKISTTGFLIILGVSIWFFNKNAKLENNIKTITSITKEEKISLDEFKNLQTEIQILKTKNDESINLNNKLLSLEKEVSDLKNTDNDINRKINILQNKNIITKNPTNNSQNLSTKKTTIKRYTQDDIYTRLLELGYRGNNAIANFQMRNGLNPTGIADQKTLFIMGLR</sequence>
<evidence type="ECO:0000313" key="4">
    <source>
        <dbReference type="Proteomes" id="UP001279681"/>
    </source>
</evidence>
<evidence type="ECO:0000259" key="2">
    <source>
        <dbReference type="Pfam" id="PF01471"/>
    </source>
</evidence>
<evidence type="ECO:0000313" key="3">
    <source>
        <dbReference type="EMBL" id="MDX8336804.1"/>
    </source>
</evidence>
<dbReference type="Pfam" id="PF01471">
    <property type="entry name" value="PG_binding_1"/>
    <property type="match status" value="1"/>
</dbReference>
<dbReference type="SUPFAM" id="SSF47090">
    <property type="entry name" value="PGBD-like"/>
    <property type="match status" value="1"/>
</dbReference>
<proteinExistence type="predicted"/>
<feature type="coiled-coil region" evidence="1">
    <location>
        <begin position="23"/>
        <end position="88"/>
    </location>
</feature>
<keyword evidence="1" id="KW-0175">Coiled coil</keyword>
<dbReference type="InterPro" id="IPR002477">
    <property type="entry name" value="Peptidoglycan-bd-like"/>
</dbReference>
<dbReference type="InterPro" id="IPR036365">
    <property type="entry name" value="PGBD-like_sf"/>
</dbReference>
<dbReference type="Proteomes" id="UP001279681">
    <property type="component" value="Unassembled WGS sequence"/>
</dbReference>
<evidence type="ECO:0000256" key="1">
    <source>
        <dbReference type="SAM" id="Coils"/>
    </source>
</evidence>
<name>A0ABU4WDK6_9FUSO</name>
<keyword evidence="4" id="KW-1185">Reference proteome</keyword>
<protein>
    <submittedName>
        <fullName evidence="3">Peptidoglycan-binding protein</fullName>
    </submittedName>
</protein>
<reference evidence="4" key="1">
    <citation type="submission" date="2023-07" db="EMBL/GenBank/DDBJ databases">
        <authorList>
            <person name="Colorado M.A."/>
            <person name="Villamil L.M."/>
            <person name="Melo J.F."/>
            <person name="Rodriguez J.A."/>
            <person name="Ruiz R.Y."/>
        </authorList>
    </citation>
    <scope>NUCLEOTIDE SEQUENCE [LARGE SCALE GENOMIC DNA]</scope>
    <source>
        <strain evidence="4">C33</strain>
    </source>
</reference>
<accession>A0ABU4WDK6</accession>
<organism evidence="3 4">
    <name type="scientific">Candidatus Cetobacterium colombiensis</name>
    <dbReference type="NCBI Taxonomy" id="3073100"/>
    <lineage>
        <taxon>Bacteria</taxon>
        <taxon>Fusobacteriati</taxon>
        <taxon>Fusobacteriota</taxon>
        <taxon>Fusobacteriia</taxon>
        <taxon>Fusobacteriales</taxon>
        <taxon>Fusobacteriaceae</taxon>
        <taxon>Cetobacterium</taxon>
    </lineage>
</organism>
<feature type="coiled-coil region" evidence="1">
    <location>
        <begin position="176"/>
        <end position="210"/>
    </location>
</feature>
<dbReference type="RefSeq" id="WP_320314185.1">
    <property type="nucleotide sequence ID" value="NZ_JAVIKH010000014.1"/>
</dbReference>
<comment type="caution">
    <text evidence="3">The sequence shown here is derived from an EMBL/GenBank/DDBJ whole genome shotgun (WGS) entry which is preliminary data.</text>
</comment>